<feature type="region of interest" description="Disordered" evidence="1">
    <location>
        <begin position="75"/>
        <end position="110"/>
    </location>
</feature>
<dbReference type="AlphaFoldDB" id="A0A179UH44"/>
<proteinExistence type="predicted"/>
<protein>
    <submittedName>
        <fullName evidence="2">Uncharacterized protein</fullName>
    </submittedName>
</protein>
<gene>
    <name evidence="2" type="ORF">BDBG_03436</name>
</gene>
<feature type="compositionally biased region" description="Low complexity" evidence="1">
    <location>
        <begin position="75"/>
        <end position="98"/>
    </location>
</feature>
<name>A0A179UH44_BLAGS</name>
<feature type="region of interest" description="Disordered" evidence="1">
    <location>
        <begin position="435"/>
        <end position="471"/>
    </location>
</feature>
<dbReference type="VEuPathDB" id="FungiDB:BDBG_03436"/>
<accession>A0A179UH44</accession>
<reference evidence="3" key="1">
    <citation type="journal article" date="2015" name="PLoS Genet.">
        <title>The dynamic genome and transcriptome of the human fungal pathogen Blastomyces and close relative Emmonsia.</title>
        <authorList>
            <person name="Munoz J.F."/>
            <person name="Gauthier G.M."/>
            <person name="Desjardins C.A."/>
            <person name="Gallo J.E."/>
            <person name="Holder J."/>
            <person name="Sullivan T.D."/>
            <person name="Marty A.J."/>
            <person name="Carmen J.C."/>
            <person name="Chen Z."/>
            <person name="Ding L."/>
            <person name="Gujja S."/>
            <person name="Magrini V."/>
            <person name="Misas E."/>
            <person name="Mitreva M."/>
            <person name="Priest M."/>
            <person name="Saif S."/>
            <person name="Whiston E.A."/>
            <person name="Young S."/>
            <person name="Zeng Q."/>
            <person name="Goldman W.E."/>
            <person name="Mardis E.R."/>
            <person name="Taylor J.W."/>
            <person name="McEwen J.G."/>
            <person name="Clay O.K."/>
            <person name="Klein B.S."/>
            <person name="Cuomo C.A."/>
        </authorList>
    </citation>
    <scope>NUCLEOTIDE SEQUENCE [LARGE SCALE GENOMIC DNA]</scope>
    <source>
        <strain evidence="3">SLH14081</strain>
    </source>
</reference>
<dbReference type="Proteomes" id="UP000002038">
    <property type="component" value="Unassembled WGS sequence"/>
</dbReference>
<dbReference type="RefSeq" id="XP_031577738.1">
    <property type="nucleotide sequence ID" value="XM_031721249.1"/>
</dbReference>
<organism evidence="2 3">
    <name type="scientific">Blastomyces gilchristii (strain SLH14081)</name>
    <name type="common">Blastomyces dermatitidis</name>
    <dbReference type="NCBI Taxonomy" id="559298"/>
    <lineage>
        <taxon>Eukaryota</taxon>
        <taxon>Fungi</taxon>
        <taxon>Dikarya</taxon>
        <taxon>Ascomycota</taxon>
        <taxon>Pezizomycotina</taxon>
        <taxon>Eurotiomycetes</taxon>
        <taxon>Eurotiomycetidae</taxon>
        <taxon>Onygenales</taxon>
        <taxon>Ajellomycetaceae</taxon>
        <taxon>Blastomyces</taxon>
    </lineage>
</organism>
<dbReference type="KEGG" id="bgh:BDBG_03436"/>
<dbReference type="STRING" id="559298.A0A179UH44"/>
<dbReference type="EMBL" id="GG657452">
    <property type="protein sequence ID" value="OAT07366.1"/>
    <property type="molecule type" value="Genomic_DNA"/>
</dbReference>
<evidence type="ECO:0000313" key="2">
    <source>
        <dbReference type="EMBL" id="OAT07366.1"/>
    </source>
</evidence>
<dbReference type="OrthoDB" id="4180606at2759"/>
<evidence type="ECO:0000256" key="1">
    <source>
        <dbReference type="SAM" id="MobiDB-lite"/>
    </source>
</evidence>
<evidence type="ECO:0000313" key="3">
    <source>
        <dbReference type="Proteomes" id="UP000002038"/>
    </source>
</evidence>
<dbReference type="GeneID" id="8505737"/>
<sequence length="648" mass="72328">MPSLDHAVCLMNPSDILQSEPLLQLFEAFFVQGPLNDSLKLLQHLTEVCQSLPTSQPSRLACLLPSLQPPLSPGIPSLLPPRSSLQGPSRSSPQSSLPKPQPPFSSETFRRLSRNELEHIAREYFTKEKGIKNKNHLNLLVDASTQFVKLEPVHDTSFTDCFWGSNDEIFPDKPNTEPNCRLEEGAERIEQREATNTAARRLILLYRHHLIEERQFQVEDFELEQGIGKATIALRQYAHGVKRSIDTVKFDLGRSRHYLKLLEIAGPGNVLFLNGTATTWERSLKAGDPKCIVDFRDKMFPFLKRSFQNRDLEGAKLIIDGLLKIGWSYEELSRGRGRLMSALFRYLNKEDLTAGKIVLRDDEMSGLKRRRLDRTSSAKRPCPGLQAKISKEHQSHATNECQNVPSDGSSRADAFVYHMSMQVLVAAATSVASTHDSAKQQNIDTMHRSPPPPPAGAGFTSSPVPSPNRMADSRTITEALPIAAENAHNGSNVVADGHQDIAQNRADGDISYPLPFNIEEIRTSQLDFSLLSSVTSFGEIEQNKVTARQDMNGTETFQSDGVDQCLPQIEALPAADVDDTHSLPSLDINNGDPLPTYYDVDSDEWVLPPFDVDSDEWVLPPFDVDSDEWVLPPFDVDGQNLPEYLSQR</sequence>
<keyword evidence="3" id="KW-1185">Reference proteome</keyword>